<feature type="region of interest" description="Disordered" evidence="1">
    <location>
        <begin position="1"/>
        <end position="63"/>
    </location>
</feature>
<sequence length="319" mass="33541">MWPGEQPSGDGHSPQQPPAPSQSNPYQQPGYHQPNPYQPSGPWHPAAPSPGAPTPPPTGGGRDRTKLVAIVAAAAVVVAAGVTGFLLLGGGTKDDAGPEPVRSGSPRTDQDNPRDADPDRPTVEGWKVVVSPDTGIAFDVPPEWAPMGTGWVTYVSEDDDPDDKPLIGMRATAYLKQKWCAVDENKDGTPEYTALAAAGSKGNNGAKDTEEIAVLDPKAWVYGMYTQPDRTKVKLGSVESFTTRSGITGSLGSAWSAGVEKTDKCATDGKAWTFAFKDAEGDLVSWSFFGAKGVSDEVPDATVRRIAATVRLHKDASGS</sequence>
<keyword evidence="6" id="KW-1185">Reference proteome</keyword>
<dbReference type="Proteomes" id="UP000325763">
    <property type="component" value="Chromosome"/>
</dbReference>
<dbReference type="OrthoDB" id="3614545at2"/>
<evidence type="ECO:0000313" key="5">
    <source>
        <dbReference type="EMBL" id="QEV38186.1"/>
    </source>
</evidence>
<proteinExistence type="predicted"/>
<gene>
    <name evidence="5" type="ORF">CP978_06215</name>
    <name evidence="4" type="ORF">SNOD_05875</name>
</gene>
<evidence type="ECO:0000313" key="7">
    <source>
        <dbReference type="Proteomes" id="UP000325763"/>
    </source>
</evidence>
<protein>
    <submittedName>
        <fullName evidence="4">Membrane protein</fullName>
    </submittedName>
</protein>
<organism evidence="4 6">
    <name type="scientific">Streptomyces nodosus</name>
    <dbReference type="NCBI Taxonomy" id="40318"/>
    <lineage>
        <taxon>Bacteria</taxon>
        <taxon>Bacillati</taxon>
        <taxon>Actinomycetota</taxon>
        <taxon>Actinomycetes</taxon>
        <taxon>Kitasatosporales</taxon>
        <taxon>Streptomycetaceae</taxon>
        <taxon>Streptomyces</taxon>
    </lineage>
</organism>
<accession>A0A0B5DHX6</accession>
<feature type="domain" description="DUF8017" evidence="3">
    <location>
        <begin position="120"/>
        <end position="314"/>
    </location>
</feature>
<dbReference type="AlphaFoldDB" id="A0A0B5DHX6"/>
<keyword evidence="2" id="KW-0812">Transmembrane</keyword>
<name>A0A0B5DHX6_9ACTN</name>
<dbReference type="InterPro" id="IPR058330">
    <property type="entry name" value="DUF8017"/>
</dbReference>
<dbReference type="RefSeq" id="WP_043438281.1">
    <property type="nucleotide sequence ID" value="NZ_CP009313.1"/>
</dbReference>
<reference evidence="4 6" key="2">
    <citation type="journal article" date="2016" name="Appl. Microbiol. Biotechnol.">
        <title>Exploiting the genome sequence of Streptomyces nodosus for enhanced antibiotic production.</title>
        <authorList>
            <person name="Sweeney P."/>
            <person name="Murphy C.D."/>
            <person name="Caffrey P."/>
        </authorList>
    </citation>
    <scope>NUCLEOTIDE SEQUENCE [LARGE SCALE GENOMIC DNA]</scope>
    <source>
        <strain evidence="4 6">ATCC 14899</strain>
    </source>
</reference>
<feature type="transmembrane region" description="Helical" evidence="2">
    <location>
        <begin position="67"/>
        <end position="88"/>
    </location>
</feature>
<evidence type="ECO:0000313" key="4">
    <source>
        <dbReference type="EMBL" id="AJE39602.1"/>
    </source>
</evidence>
<feature type="region of interest" description="Disordered" evidence="1">
    <location>
        <begin position="89"/>
        <end position="124"/>
    </location>
</feature>
<feature type="compositionally biased region" description="Pro residues" evidence="1">
    <location>
        <begin position="45"/>
        <end position="58"/>
    </location>
</feature>
<reference evidence="6" key="1">
    <citation type="submission" date="2014-09" db="EMBL/GenBank/DDBJ databases">
        <title>Sequence of the Streptomyces nodosus genome.</title>
        <authorList>
            <person name="Sweeney P."/>
            <person name="Stephens N."/>
            <person name="Murphy C."/>
            <person name="Caffrey P."/>
        </authorList>
    </citation>
    <scope>NUCLEOTIDE SEQUENCE [LARGE SCALE GENOMIC DNA]</scope>
    <source>
        <strain evidence="6">ATCC 14899</strain>
    </source>
</reference>
<reference evidence="5 7" key="3">
    <citation type="submission" date="2017-09" db="EMBL/GenBank/DDBJ databases">
        <title>Streptomyces genome completion.</title>
        <authorList>
            <person name="Lee N."/>
            <person name="Cho B.-K."/>
        </authorList>
    </citation>
    <scope>NUCLEOTIDE SEQUENCE [LARGE SCALE GENOMIC DNA]</scope>
    <source>
        <strain evidence="5 7">ATCC 14899</strain>
    </source>
</reference>
<dbReference type="STRING" id="40318.SNOD_05875"/>
<dbReference type="EMBL" id="CP009313">
    <property type="protein sequence ID" value="AJE39602.1"/>
    <property type="molecule type" value="Genomic_DNA"/>
</dbReference>
<feature type="compositionally biased region" description="Basic and acidic residues" evidence="1">
    <location>
        <begin position="108"/>
        <end position="122"/>
    </location>
</feature>
<evidence type="ECO:0000256" key="1">
    <source>
        <dbReference type="SAM" id="MobiDB-lite"/>
    </source>
</evidence>
<keyword evidence="2" id="KW-1133">Transmembrane helix</keyword>
<dbReference type="KEGG" id="snq:CP978_06215"/>
<dbReference type="HOGENOM" id="CLU_070075_0_0_11"/>
<evidence type="ECO:0000313" key="6">
    <source>
        <dbReference type="Proteomes" id="UP000031526"/>
    </source>
</evidence>
<dbReference type="Pfam" id="PF26056">
    <property type="entry name" value="DUF8017"/>
    <property type="match status" value="1"/>
</dbReference>
<dbReference type="EMBL" id="CP023747">
    <property type="protein sequence ID" value="QEV38186.1"/>
    <property type="molecule type" value="Genomic_DNA"/>
</dbReference>
<keyword evidence="2" id="KW-0472">Membrane</keyword>
<evidence type="ECO:0000256" key="2">
    <source>
        <dbReference type="SAM" id="Phobius"/>
    </source>
</evidence>
<evidence type="ECO:0000259" key="3">
    <source>
        <dbReference type="Pfam" id="PF26056"/>
    </source>
</evidence>
<dbReference type="Proteomes" id="UP000031526">
    <property type="component" value="Chromosome"/>
</dbReference>